<name>A0A6C2UBJ1_PONDE</name>
<evidence type="ECO:0000313" key="2">
    <source>
        <dbReference type="EMBL" id="VGO16811.1"/>
    </source>
</evidence>
<evidence type="ECO:0000313" key="3">
    <source>
        <dbReference type="Proteomes" id="UP000366872"/>
    </source>
</evidence>
<dbReference type="Pfam" id="PF01937">
    <property type="entry name" value="ARMT1-like_dom"/>
    <property type="match status" value="1"/>
</dbReference>
<organism evidence="2 3">
    <name type="scientific">Pontiella desulfatans</name>
    <dbReference type="NCBI Taxonomy" id="2750659"/>
    <lineage>
        <taxon>Bacteria</taxon>
        <taxon>Pseudomonadati</taxon>
        <taxon>Kiritimatiellota</taxon>
        <taxon>Kiritimatiellia</taxon>
        <taxon>Kiritimatiellales</taxon>
        <taxon>Pontiellaceae</taxon>
        <taxon>Pontiella</taxon>
    </lineage>
</organism>
<dbReference type="Proteomes" id="UP000366872">
    <property type="component" value="Unassembled WGS sequence"/>
</dbReference>
<dbReference type="PIRSF" id="PIRSF006593">
    <property type="entry name" value="UCP006593"/>
    <property type="match status" value="1"/>
</dbReference>
<dbReference type="InterPro" id="IPR036075">
    <property type="entry name" value="ARMT-1-like_metal-bd_sf"/>
</dbReference>
<dbReference type="EMBL" id="CAAHFG010000004">
    <property type="protein sequence ID" value="VGO16811.1"/>
    <property type="molecule type" value="Genomic_DNA"/>
</dbReference>
<dbReference type="InterPro" id="IPR002791">
    <property type="entry name" value="ARMT1-like_metal-bd"/>
</dbReference>
<accession>A0A6C2UBJ1</accession>
<sequence>MQTYTECIPCFVRQAHDALRQVAKEDEELVLRTLQRVLREAAEFPLSSTPPAMAQATHRIIREESGNPDPYAEIKAESTRLALGLASEARKVISSAIDPFKMAVRFSIAGNIMDFALMANWDKLDLDNFIEQTRLQPVDDEALEKLRNAVRQARSILVLGDNAGEAVFDKLLIEHLGGADMFYAVKGSPVINDVTLEDAKASGLDEVATLVENGSDAPGTILEDCNTTFRGLFHEVGLVIAKGQANYETLSRCPRPLFFLTQVKCPVIGRDLDEPVGTWVVREHKGTKR</sequence>
<dbReference type="Gene3D" id="1.10.285.20">
    <property type="entry name" value="Uncharacterised protein PF01937, DUF89, domain 2"/>
    <property type="match status" value="1"/>
</dbReference>
<keyword evidence="3" id="KW-1185">Reference proteome</keyword>
<dbReference type="RefSeq" id="WP_136082333.1">
    <property type="nucleotide sequence ID" value="NZ_CAAHFG010000004.1"/>
</dbReference>
<evidence type="ECO:0000259" key="1">
    <source>
        <dbReference type="Pfam" id="PF01937"/>
    </source>
</evidence>
<dbReference type="Gene3D" id="3.40.50.10880">
    <property type="entry name" value="Uncharacterised protein PF01937, DUF89, domain 3"/>
    <property type="match status" value="1"/>
</dbReference>
<dbReference type="InterPro" id="IPR014444">
    <property type="entry name" value="PH1575-like"/>
</dbReference>
<protein>
    <recommendedName>
        <fullName evidence="1">Damage-control phosphatase ARMT1-like metal-binding domain-containing protein</fullName>
    </recommendedName>
</protein>
<proteinExistence type="predicted"/>
<dbReference type="SUPFAM" id="SSF111321">
    <property type="entry name" value="AF1104-like"/>
    <property type="match status" value="1"/>
</dbReference>
<gene>
    <name evidence="2" type="ORF">PDESU_05403</name>
</gene>
<feature type="domain" description="Damage-control phosphatase ARMT1-like metal-binding" evidence="1">
    <location>
        <begin position="3"/>
        <end position="277"/>
    </location>
</feature>
<reference evidence="2 3" key="1">
    <citation type="submission" date="2019-04" db="EMBL/GenBank/DDBJ databases">
        <authorList>
            <person name="Van Vliet M D."/>
        </authorList>
    </citation>
    <scope>NUCLEOTIDE SEQUENCE [LARGE SCALE GENOMIC DNA]</scope>
    <source>
        <strain evidence="2 3">F1</strain>
    </source>
</reference>
<dbReference type="AlphaFoldDB" id="A0A6C2UBJ1"/>